<comment type="subcellular location">
    <subcellularLocation>
        <location evidence="1 6">Plastid</location>
        <location evidence="1 6">Chloroplast</location>
    </subcellularLocation>
</comment>
<keyword evidence="8" id="KW-0934">Plastid</keyword>
<dbReference type="GO" id="GO:0003723">
    <property type="term" value="F:RNA binding"/>
    <property type="evidence" value="ECO:0007669"/>
    <property type="project" value="TreeGrafter"/>
</dbReference>
<dbReference type="GO" id="GO:0006412">
    <property type="term" value="P:translation"/>
    <property type="evidence" value="ECO:0007669"/>
    <property type="project" value="UniProtKB-UniRule"/>
</dbReference>
<dbReference type="PANTHER" id="PTHR21569">
    <property type="entry name" value="RIBOSOMAL PROTEIN S9"/>
    <property type="match status" value="1"/>
</dbReference>
<accession>A0A2Z4MAG4</accession>
<comment type="similarity">
    <text evidence="2 6 7">Belongs to the universal ribosomal protein uS9 family.</text>
</comment>
<keyword evidence="8" id="KW-0150">Chloroplast</keyword>
<dbReference type="Pfam" id="PF00380">
    <property type="entry name" value="Ribosomal_S9"/>
    <property type="match status" value="1"/>
</dbReference>
<dbReference type="InterPro" id="IPR014721">
    <property type="entry name" value="Ribsml_uS5_D2-typ_fold_subgr"/>
</dbReference>
<evidence type="ECO:0000313" key="8">
    <source>
        <dbReference type="EMBL" id="AWX53441.1"/>
    </source>
</evidence>
<dbReference type="GO" id="GO:0009507">
    <property type="term" value="C:chloroplast"/>
    <property type="evidence" value="ECO:0007669"/>
    <property type="project" value="UniProtKB-SubCell"/>
</dbReference>
<dbReference type="HAMAP" id="MF_00532_B">
    <property type="entry name" value="Ribosomal_uS9_B"/>
    <property type="match status" value="1"/>
</dbReference>
<evidence type="ECO:0000256" key="3">
    <source>
        <dbReference type="ARBA" id="ARBA00022980"/>
    </source>
</evidence>
<evidence type="ECO:0000256" key="2">
    <source>
        <dbReference type="ARBA" id="ARBA00005251"/>
    </source>
</evidence>
<dbReference type="GO" id="GO:0022627">
    <property type="term" value="C:cytosolic small ribosomal subunit"/>
    <property type="evidence" value="ECO:0007669"/>
    <property type="project" value="TreeGrafter"/>
</dbReference>
<evidence type="ECO:0000256" key="7">
    <source>
        <dbReference type="RuleBase" id="RU003815"/>
    </source>
</evidence>
<proteinExistence type="inferred from homology"/>
<keyword evidence="4 6" id="KW-0687">Ribonucleoprotein</keyword>
<dbReference type="InterPro" id="IPR020574">
    <property type="entry name" value="Ribosomal_uS9_CS"/>
</dbReference>
<evidence type="ECO:0000256" key="6">
    <source>
        <dbReference type="HAMAP-Rule" id="MF_00532"/>
    </source>
</evidence>
<protein>
    <recommendedName>
        <fullName evidence="5 6">Small ribosomal subunit protein uS9c</fullName>
    </recommendedName>
</protein>
<dbReference type="AlphaFoldDB" id="A0A2Z4MAG4"/>
<name>A0A2Z4MAG4_9CHLO</name>
<dbReference type="EMBL" id="MG721885">
    <property type="protein sequence ID" value="AWX53441.1"/>
    <property type="molecule type" value="Genomic_DNA"/>
</dbReference>
<sequence length="141" mass="15961">MEIQLNPDQVVLNTIQTGTGRRKTSVARVQLVSGNGEFMINGISGIQYMQQKEDLIFRMQEPLNFLKVTNKFNINIQVAGGGLVGQVTAIQLGIARALCDFDLEYRSQLKLKGFLTRDPRCKERKKYGLKKARKAPQFSKR</sequence>
<geneLocation type="chloroplast" evidence="8"/>
<dbReference type="InterPro" id="IPR023035">
    <property type="entry name" value="Ribosomal_uS9_bac/plastid"/>
</dbReference>
<dbReference type="Gene3D" id="3.30.230.10">
    <property type="match status" value="1"/>
</dbReference>
<gene>
    <name evidence="6 8" type="primary">rps9</name>
</gene>
<dbReference type="NCBIfam" id="NF001099">
    <property type="entry name" value="PRK00132.1"/>
    <property type="match status" value="1"/>
</dbReference>
<dbReference type="InterPro" id="IPR000754">
    <property type="entry name" value="Ribosomal_uS9"/>
</dbReference>
<evidence type="ECO:0000256" key="4">
    <source>
        <dbReference type="ARBA" id="ARBA00023274"/>
    </source>
</evidence>
<reference evidence="8" key="1">
    <citation type="submission" date="2017-12" db="EMBL/GenBank/DDBJ databases">
        <title>Resolution of core Chlorophyta phylogeny using heterogeneous models with AT-rich chloroplast sequence data.</title>
        <authorList>
            <person name="Fang L."/>
        </authorList>
    </citation>
    <scope>NUCLEOTIDE SEQUENCE</scope>
</reference>
<organism evidence="8">
    <name type="scientific">Ulothrix zonata</name>
    <dbReference type="NCBI Taxonomy" id="43941"/>
    <lineage>
        <taxon>Eukaryota</taxon>
        <taxon>Viridiplantae</taxon>
        <taxon>Chlorophyta</taxon>
        <taxon>core chlorophytes</taxon>
        <taxon>Ulvophyceae</taxon>
        <taxon>OUU clade</taxon>
        <taxon>Ulotrichales</taxon>
        <taxon>Ulotrichaceae</taxon>
        <taxon>Ulothrix</taxon>
    </lineage>
</organism>
<evidence type="ECO:0000256" key="5">
    <source>
        <dbReference type="ARBA" id="ARBA00035152"/>
    </source>
</evidence>
<dbReference type="PANTHER" id="PTHR21569:SF1">
    <property type="entry name" value="SMALL RIBOSOMAL SUBUNIT PROTEIN US9M"/>
    <property type="match status" value="1"/>
</dbReference>
<keyword evidence="3 6" id="KW-0689">Ribosomal protein</keyword>
<dbReference type="SUPFAM" id="SSF54211">
    <property type="entry name" value="Ribosomal protein S5 domain 2-like"/>
    <property type="match status" value="1"/>
</dbReference>
<dbReference type="InterPro" id="IPR020568">
    <property type="entry name" value="Ribosomal_Su5_D2-typ_SF"/>
</dbReference>
<evidence type="ECO:0000256" key="1">
    <source>
        <dbReference type="ARBA" id="ARBA00004229"/>
    </source>
</evidence>
<dbReference type="GO" id="GO:0003735">
    <property type="term" value="F:structural constituent of ribosome"/>
    <property type="evidence" value="ECO:0007669"/>
    <property type="project" value="InterPro"/>
</dbReference>
<dbReference type="FunFam" id="3.30.230.10:FF:000001">
    <property type="entry name" value="30S ribosomal protein S9"/>
    <property type="match status" value="1"/>
</dbReference>
<dbReference type="PROSITE" id="PS00360">
    <property type="entry name" value="RIBOSOMAL_S9"/>
    <property type="match status" value="1"/>
</dbReference>